<evidence type="ECO:0000313" key="2">
    <source>
        <dbReference type="Proteomes" id="UP001597319"/>
    </source>
</evidence>
<accession>A0ABW5LMD5</accession>
<comment type="caution">
    <text evidence="1">The sequence shown here is derived from an EMBL/GenBank/DDBJ whole genome shotgun (WGS) entry which is preliminary data.</text>
</comment>
<reference evidence="2" key="1">
    <citation type="journal article" date="2019" name="Int. J. Syst. Evol. Microbiol.">
        <title>The Global Catalogue of Microorganisms (GCM) 10K type strain sequencing project: providing services to taxonomists for standard genome sequencing and annotation.</title>
        <authorList>
            <consortium name="The Broad Institute Genomics Platform"/>
            <consortium name="The Broad Institute Genome Sequencing Center for Infectious Disease"/>
            <person name="Wu L."/>
            <person name="Ma J."/>
        </authorList>
    </citation>
    <scope>NUCLEOTIDE SEQUENCE [LARGE SCALE GENOMIC DNA]</scope>
    <source>
        <strain evidence="2">KCTC 52274</strain>
    </source>
</reference>
<proteinExistence type="predicted"/>
<dbReference type="Proteomes" id="UP001597319">
    <property type="component" value="Unassembled WGS sequence"/>
</dbReference>
<protein>
    <recommendedName>
        <fullName evidence="3">DUF4840 domain-containing protein</fullName>
    </recommendedName>
</protein>
<gene>
    <name evidence="1" type="ORF">ACFSR1_20535</name>
</gene>
<evidence type="ECO:0000313" key="1">
    <source>
        <dbReference type="EMBL" id="MFD2565078.1"/>
    </source>
</evidence>
<dbReference type="EMBL" id="JBHULE010000035">
    <property type="protein sequence ID" value="MFD2565078.1"/>
    <property type="molecule type" value="Genomic_DNA"/>
</dbReference>
<keyword evidence="2" id="KW-1185">Reference proteome</keyword>
<name>A0ABW5LMD5_9FLAO</name>
<dbReference type="PROSITE" id="PS51257">
    <property type="entry name" value="PROKAR_LIPOPROTEIN"/>
    <property type="match status" value="1"/>
</dbReference>
<evidence type="ECO:0008006" key="3">
    <source>
        <dbReference type="Google" id="ProtNLM"/>
    </source>
</evidence>
<sequence length="224" mass="25568">MEKIRFYMFRVIMSVMFLMISCQEEERELIDPTLDNTIAKDSQLAELMRNIVTHDGSYDDIVDGGNCYSINLPYTITRNSTEVIIINQIEDYNQLNQSDDIQIQFPVTITRDNHAEEIIDNDIELQLIADSCMVQDDDIECVDFVYPIVFATFNSSNNVINTVEVLHDAQVFGFMENLDENTVVSINYPIALRISTGELLDAGHNEELLSRILAFETSCEENDG</sequence>
<organism evidence="1 2">
    <name type="scientific">Aquimarina rubra</name>
    <dbReference type="NCBI Taxonomy" id="1920033"/>
    <lineage>
        <taxon>Bacteria</taxon>
        <taxon>Pseudomonadati</taxon>
        <taxon>Bacteroidota</taxon>
        <taxon>Flavobacteriia</taxon>
        <taxon>Flavobacteriales</taxon>
        <taxon>Flavobacteriaceae</taxon>
        <taxon>Aquimarina</taxon>
    </lineage>
</organism>
<dbReference type="RefSeq" id="WP_378294907.1">
    <property type="nucleotide sequence ID" value="NZ_JBHULE010000035.1"/>
</dbReference>